<reference evidence="1 2" key="1">
    <citation type="journal article" date="2014" name="Agronomy (Basel)">
        <title>A Draft Genome Sequence for Ensete ventricosum, the Drought-Tolerant Tree Against Hunger.</title>
        <authorList>
            <person name="Harrison J."/>
            <person name="Moore K.A."/>
            <person name="Paszkiewicz K."/>
            <person name="Jones T."/>
            <person name="Grant M."/>
            <person name="Ambacheew D."/>
            <person name="Muzemil S."/>
            <person name="Studholme D.J."/>
        </authorList>
    </citation>
    <scope>NUCLEOTIDE SEQUENCE [LARGE SCALE GENOMIC DNA]</scope>
</reference>
<protein>
    <submittedName>
        <fullName evidence="1">Uncharacterized protein</fullName>
    </submittedName>
</protein>
<dbReference type="Proteomes" id="UP000287651">
    <property type="component" value="Unassembled WGS sequence"/>
</dbReference>
<proteinExistence type="predicted"/>
<evidence type="ECO:0000313" key="1">
    <source>
        <dbReference type="EMBL" id="RRT79983.1"/>
    </source>
</evidence>
<dbReference type="AlphaFoldDB" id="A0A427AUR2"/>
<organism evidence="1 2">
    <name type="scientific">Ensete ventricosum</name>
    <name type="common">Abyssinian banana</name>
    <name type="synonym">Musa ensete</name>
    <dbReference type="NCBI Taxonomy" id="4639"/>
    <lineage>
        <taxon>Eukaryota</taxon>
        <taxon>Viridiplantae</taxon>
        <taxon>Streptophyta</taxon>
        <taxon>Embryophyta</taxon>
        <taxon>Tracheophyta</taxon>
        <taxon>Spermatophyta</taxon>
        <taxon>Magnoliopsida</taxon>
        <taxon>Liliopsida</taxon>
        <taxon>Zingiberales</taxon>
        <taxon>Musaceae</taxon>
        <taxon>Ensete</taxon>
    </lineage>
</organism>
<sequence>MIKCFKISQVPRIKNYKGDALVKSISADTPNGDPPTLASVYGLMVAAIEKATSTTHSDWREEILRYKKDATLLTDKEVAQ</sequence>
<gene>
    <name evidence="1" type="ORF">B296_00022159</name>
</gene>
<dbReference type="EMBL" id="AMZH03001261">
    <property type="protein sequence ID" value="RRT79983.1"/>
    <property type="molecule type" value="Genomic_DNA"/>
</dbReference>
<accession>A0A427AUR2</accession>
<comment type="caution">
    <text evidence="1">The sequence shown here is derived from an EMBL/GenBank/DDBJ whole genome shotgun (WGS) entry which is preliminary data.</text>
</comment>
<evidence type="ECO:0000313" key="2">
    <source>
        <dbReference type="Proteomes" id="UP000287651"/>
    </source>
</evidence>
<name>A0A427AUR2_ENSVE</name>